<evidence type="ECO:0000313" key="1">
    <source>
        <dbReference type="EMBL" id="BBL10367.1"/>
    </source>
</evidence>
<sequence>MYRNTNHTPCGGAPEAAIIALERRAPERWNQGDPDGFLELTSGDVVYFDPALGRKLIGKKPSESTTARSGAKSGSTRTG</sequence>
<organism evidence="1 2">
    <name type="scientific">Alistipes onderdonkii subsp. vulgaris</name>
    <dbReference type="NCBI Taxonomy" id="2585117"/>
    <lineage>
        <taxon>Bacteria</taxon>
        <taxon>Pseudomonadati</taxon>
        <taxon>Bacteroidota</taxon>
        <taxon>Bacteroidia</taxon>
        <taxon>Bacteroidales</taxon>
        <taxon>Rikenellaceae</taxon>
        <taxon>Alistipes</taxon>
    </lineage>
</organism>
<dbReference type="EMBL" id="AP019737">
    <property type="protein sequence ID" value="BBL10367.1"/>
    <property type="molecule type" value="Genomic_DNA"/>
</dbReference>
<reference evidence="1 2" key="1">
    <citation type="journal article" date="2020" name="Int. J. Syst. Evol. Microbiol.">
        <title>Alistipes communis sp. nov., Alistipes dispar sp. nov. and Alistipes onderdonkii subsp. vulgaris subsp. nov., isolated from human faeces, and creation of Alistipes onderdonkii subsp. onderdonkii subsp. nov.</title>
        <authorList>
            <person name="Sakamoto M."/>
            <person name="Ikeyama N."/>
            <person name="Ogata Y."/>
            <person name="Suda W."/>
            <person name="Iino T."/>
            <person name="Hattori M."/>
            <person name="Ohkuma M."/>
        </authorList>
    </citation>
    <scope>NUCLEOTIDE SEQUENCE [LARGE SCALE GENOMIC DNA]</scope>
    <source>
        <strain evidence="1 2">5CPYCFAH4</strain>
    </source>
</reference>
<evidence type="ECO:0000313" key="2">
    <source>
        <dbReference type="Proteomes" id="UP000317465"/>
    </source>
</evidence>
<gene>
    <name evidence="1" type="ORF">A5CPYCFAH4_25910</name>
</gene>
<protein>
    <submittedName>
        <fullName evidence="1">Uncharacterized protein</fullName>
    </submittedName>
</protein>
<proteinExistence type="predicted"/>
<accession>A0ACA8QZX4</accession>
<dbReference type="Proteomes" id="UP000317465">
    <property type="component" value="Chromosome"/>
</dbReference>
<keyword evidence="2" id="KW-1185">Reference proteome</keyword>
<name>A0ACA8QZX4_9BACT</name>